<evidence type="ECO:0008006" key="4">
    <source>
        <dbReference type="Google" id="ProtNLM"/>
    </source>
</evidence>
<feature type="transmembrane region" description="Helical" evidence="1">
    <location>
        <begin position="245"/>
        <end position="267"/>
    </location>
</feature>
<dbReference type="AlphaFoldDB" id="A0A6P1TJZ6"/>
<keyword evidence="3" id="KW-1185">Reference proteome</keyword>
<dbReference type="KEGG" id="anr:Ana3638_03535"/>
<evidence type="ECO:0000313" key="3">
    <source>
        <dbReference type="Proteomes" id="UP000464314"/>
    </source>
</evidence>
<evidence type="ECO:0000313" key="2">
    <source>
        <dbReference type="EMBL" id="QHQ59965.1"/>
    </source>
</evidence>
<reference evidence="2 3" key="1">
    <citation type="submission" date="2020-01" db="EMBL/GenBank/DDBJ databases">
        <title>Genome analysis of Anaerocolumna sp. CBA3638.</title>
        <authorList>
            <person name="Kim J."/>
            <person name="Roh S.W."/>
        </authorList>
    </citation>
    <scope>NUCLEOTIDE SEQUENCE [LARGE SCALE GENOMIC DNA]</scope>
    <source>
        <strain evidence="2 3">CBA3638</strain>
    </source>
</reference>
<accession>A0A6P1TJZ6</accession>
<protein>
    <recommendedName>
        <fullName evidence="4">Cell division protein FtsX</fullName>
    </recommendedName>
</protein>
<feature type="transmembrane region" description="Helical" evidence="1">
    <location>
        <begin position="164"/>
        <end position="184"/>
    </location>
</feature>
<feature type="transmembrane region" description="Helical" evidence="1">
    <location>
        <begin position="196"/>
        <end position="217"/>
    </location>
</feature>
<keyword evidence="1" id="KW-1133">Transmembrane helix</keyword>
<dbReference type="EMBL" id="CP048000">
    <property type="protein sequence ID" value="QHQ59965.1"/>
    <property type="molecule type" value="Genomic_DNA"/>
</dbReference>
<sequence length="273" mass="31363">MKKLLSCIFSFMLSLSFSALFVLIGLQLSVFNNRLILDQINESGYYYEVQKELDNSASAILEDAGMPTELLSGVITLERVYLDGRNYMEEALAGEPAAPDTKKLTTVLKQNIDKYLKSNSIERTEEFDTGIDALISSIGQEYERVIQFRFIRYLGEYKIYYRNILIKAFPMILCLAVFLSVLLIRMHRYRHRGIRYITYALTASSCSIAIFSCYLLISKVSNGIVASPDYYKRFITGYFKGNLQVFLYLSGFGILLSIFLIILTGYLKKRYFD</sequence>
<dbReference type="Proteomes" id="UP000464314">
    <property type="component" value="Chromosome"/>
</dbReference>
<gene>
    <name evidence="2" type="ORF">Ana3638_03535</name>
</gene>
<keyword evidence="1" id="KW-0472">Membrane</keyword>
<evidence type="ECO:0000256" key="1">
    <source>
        <dbReference type="SAM" id="Phobius"/>
    </source>
</evidence>
<proteinExistence type="predicted"/>
<dbReference type="RefSeq" id="WP_161836801.1">
    <property type="nucleotide sequence ID" value="NZ_CP048000.1"/>
</dbReference>
<organism evidence="2 3">
    <name type="scientific">Anaerocolumna sedimenticola</name>
    <dbReference type="NCBI Taxonomy" id="2696063"/>
    <lineage>
        <taxon>Bacteria</taxon>
        <taxon>Bacillati</taxon>
        <taxon>Bacillota</taxon>
        <taxon>Clostridia</taxon>
        <taxon>Lachnospirales</taxon>
        <taxon>Lachnospiraceae</taxon>
        <taxon>Anaerocolumna</taxon>
    </lineage>
</organism>
<name>A0A6P1TJZ6_9FIRM</name>
<keyword evidence="1" id="KW-0812">Transmembrane</keyword>